<evidence type="ECO:0000313" key="1">
    <source>
        <dbReference type="EMBL" id="KGR77442.1"/>
    </source>
</evidence>
<dbReference type="RefSeq" id="WP_036197935.1">
    <property type="nucleotide sequence ID" value="NZ_AVCY01000018.1"/>
</dbReference>
<organism evidence="1 2">
    <name type="scientific">Ureibacillus sinduriensis BLB-1 = JCM 15800</name>
    <dbReference type="NCBI Taxonomy" id="1384057"/>
    <lineage>
        <taxon>Bacteria</taxon>
        <taxon>Bacillati</taxon>
        <taxon>Bacillota</taxon>
        <taxon>Bacilli</taxon>
        <taxon>Bacillales</taxon>
        <taxon>Caryophanaceae</taxon>
        <taxon>Ureibacillus</taxon>
    </lineage>
</organism>
<dbReference type="OrthoDB" id="2934625at2"/>
<keyword evidence="2" id="KW-1185">Reference proteome</keyword>
<gene>
    <name evidence="1" type="ORF">CD33_02805</name>
</gene>
<reference evidence="1 2" key="1">
    <citation type="submission" date="2014-02" db="EMBL/GenBank/DDBJ databases">
        <title>Draft genome sequence of Lysinibacillus sinduriensis JCM 15800.</title>
        <authorList>
            <person name="Zhang F."/>
            <person name="Wang G."/>
            <person name="Zhang L."/>
        </authorList>
    </citation>
    <scope>NUCLEOTIDE SEQUENCE [LARGE SCALE GENOMIC DNA]</scope>
    <source>
        <strain evidence="1 2">JCM 15800</strain>
    </source>
</reference>
<proteinExistence type="predicted"/>
<sequence>MFAVHFFDKNTLFISKLLNEVPALGSEIKLKGRKGRITEVSELEENKFRVQVEFEAIKKQPLVSAIDKKKRK</sequence>
<accession>A0A0A3IRI0</accession>
<evidence type="ECO:0000313" key="2">
    <source>
        <dbReference type="Proteomes" id="UP000030408"/>
    </source>
</evidence>
<protein>
    <submittedName>
        <fullName evidence="1">Uncharacterized protein</fullName>
    </submittedName>
</protein>
<dbReference type="eggNOG" id="ENOG502ZRTX">
    <property type="taxonomic scope" value="Bacteria"/>
</dbReference>
<dbReference type="AlphaFoldDB" id="A0A0A3IRI0"/>
<name>A0A0A3IRI0_9BACL</name>
<dbReference type="Proteomes" id="UP000030408">
    <property type="component" value="Unassembled WGS sequence"/>
</dbReference>
<dbReference type="EMBL" id="JPVO01000038">
    <property type="protein sequence ID" value="KGR77442.1"/>
    <property type="molecule type" value="Genomic_DNA"/>
</dbReference>
<comment type="caution">
    <text evidence="1">The sequence shown here is derived from an EMBL/GenBank/DDBJ whole genome shotgun (WGS) entry which is preliminary data.</text>
</comment>